<dbReference type="AlphaFoldDB" id="A0A6M4MCD9"/>
<dbReference type="PANTHER" id="PTHR47562:SF2">
    <property type="entry name" value="CARBOXYMETHYLENEBUTENOLIDASE-RELATED"/>
    <property type="match status" value="1"/>
</dbReference>
<keyword evidence="3" id="KW-1185">Reference proteome</keyword>
<keyword evidence="2" id="KW-0378">Hydrolase</keyword>
<gene>
    <name evidence="2" type="ORF">CA267_005790</name>
</gene>
<accession>A0A6M4MCD9</accession>
<dbReference type="Gene3D" id="3.40.50.1820">
    <property type="entry name" value="alpha/beta hydrolase"/>
    <property type="match status" value="1"/>
</dbReference>
<dbReference type="Pfam" id="PF01738">
    <property type="entry name" value="DLH"/>
    <property type="match status" value="1"/>
</dbReference>
<dbReference type="InterPro" id="IPR002925">
    <property type="entry name" value="Dienelactn_hydro"/>
</dbReference>
<reference evidence="3" key="1">
    <citation type="submission" date="2014-12" db="EMBL/GenBank/DDBJ databases">
        <title>Complete genome sequence of a multi-drug resistant Klebsiella pneumoniae.</title>
        <authorList>
            <person name="Hua X."/>
            <person name="Chen Q."/>
            <person name="Li X."/>
            <person name="Feng Y."/>
            <person name="Ruan Z."/>
            <person name="Yu Y."/>
        </authorList>
    </citation>
    <scope>NUCLEOTIDE SEQUENCE [LARGE SCALE GENOMIC DNA]</scope>
    <source>
        <strain evidence="3">5.12</strain>
    </source>
</reference>
<dbReference type="PANTHER" id="PTHR47562">
    <property type="match status" value="1"/>
</dbReference>
<name>A0A6M4MCD9_9ALTE</name>
<evidence type="ECO:0000259" key="1">
    <source>
        <dbReference type="Pfam" id="PF01738"/>
    </source>
</evidence>
<dbReference type="Proteomes" id="UP000219285">
    <property type="component" value="Chromosome"/>
</dbReference>
<protein>
    <submittedName>
        <fullName evidence="2">Dienelactone hydrolase family protein</fullName>
    </submittedName>
</protein>
<dbReference type="InterPro" id="IPR029058">
    <property type="entry name" value="AB_hydrolase_fold"/>
</dbReference>
<proteinExistence type="predicted"/>
<dbReference type="RefSeq" id="WP_075608370.1">
    <property type="nucleotide sequence ID" value="NZ_CP052766.1"/>
</dbReference>
<reference evidence="2 3" key="2">
    <citation type="submission" date="2020-04" db="EMBL/GenBank/DDBJ databases">
        <title>Complete genome sequence of Alteromonas pelagimontana 5.12T.</title>
        <authorList>
            <person name="Sinha R.K."/>
            <person name="Krishnan K.P."/>
            <person name="Kurian J.P."/>
        </authorList>
    </citation>
    <scope>NUCLEOTIDE SEQUENCE [LARGE SCALE GENOMIC DNA]</scope>
    <source>
        <strain evidence="2 3">5.12</strain>
    </source>
</reference>
<evidence type="ECO:0000313" key="3">
    <source>
        <dbReference type="Proteomes" id="UP000219285"/>
    </source>
</evidence>
<organism evidence="2 3">
    <name type="scientific">Alteromonas pelagimontana</name>
    <dbReference type="NCBI Taxonomy" id="1858656"/>
    <lineage>
        <taxon>Bacteria</taxon>
        <taxon>Pseudomonadati</taxon>
        <taxon>Pseudomonadota</taxon>
        <taxon>Gammaproteobacteria</taxon>
        <taxon>Alteromonadales</taxon>
        <taxon>Alteromonadaceae</taxon>
        <taxon>Alteromonas/Salinimonas group</taxon>
        <taxon>Alteromonas</taxon>
    </lineage>
</organism>
<dbReference type="GO" id="GO:0016787">
    <property type="term" value="F:hydrolase activity"/>
    <property type="evidence" value="ECO:0007669"/>
    <property type="project" value="UniProtKB-KW"/>
</dbReference>
<dbReference type="EMBL" id="CP052766">
    <property type="protein sequence ID" value="QJR80320.1"/>
    <property type="molecule type" value="Genomic_DNA"/>
</dbReference>
<feature type="domain" description="Dienelactone hydrolase" evidence="1">
    <location>
        <begin position="17"/>
        <end position="243"/>
    </location>
</feature>
<evidence type="ECO:0000313" key="2">
    <source>
        <dbReference type="EMBL" id="QJR80320.1"/>
    </source>
</evidence>
<sequence>MQIIQETKDLTTPTGTMRCYIYRPNATGRFPAIIFYSEIFQHTAPIGRSAATMASHGFVVVVPEVFHELNPIGTVLGYDDAGKEKGNNDKWQKPLADHDQDTKALVNYCQQADYCTGNVGAMGVCLGGHLAYRAALHPDVKAAFCLYATDIHSHALPAPEQEQSLTRMNEIQGEVFFVWGKQDPHVPQEGRLAIYQQCLSTGINYQWLEVNAVHAFMRDEGERYDGALALQMYQQAVAFFQRLLFAV</sequence>
<dbReference type="KEGG" id="apel:CA267_005790"/>
<dbReference type="SUPFAM" id="SSF53474">
    <property type="entry name" value="alpha/beta-Hydrolases"/>
    <property type="match status" value="1"/>
</dbReference>
<dbReference type="OrthoDB" id="9787933at2"/>